<protein>
    <submittedName>
        <fullName evidence="2">Uncharacterized protein</fullName>
    </submittedName>
</protein>
<proteinExistence type="predicted"/>
<comment type="caution">
    <text evidence="2">The sequence shown here is derived from an EMBL/GenBank/DDBJ whole genome shotgun (WGS) entry which is preliminary data.</text>
</comment>
<gene>
    <name evidence="2" type="ORF">QUV98_07735</name>
</gene>
<evidence type="ECO:0000313" key="3">
    <source>
        <dbReference type="Proteomes" id="UP001529275"/>
    </source>
</evidence>
<accession>A0ABT7UJ77</accession>
<name>A0ABT7UJ77_9FIRM</name>
<dbReference type="Proteomes" id="UP001529275">
    <property type="component" value="Unassembled WGS sequence"/>
</dbReference>
<reference evidence="3" key="1">
    <citation type="submission" date="2023-06" db="EMBL/GenBank/DDBJ databases">
        <title>Identification and characterization of horizontal gene transfer across gut microbiota members of farm animals based on homology search.</title>
        <authorList>
            <person name="Zeman M."/>
            <person name="Kubasova T."/>
            <person name="Jahodarova E."/>
            <person name="Nykrynova M."/>
            <person name="Rychlik I."/>
        </authorList>
    </citation>
    <scope>NUCLEOTIDE SEQUENCE [LARGE SCALE GENOMIC DNA]</scope>
    <source>
        <strain evidence="3">ET341</strain>
    </source>
</reference>
<evidence type="ECO:0000313" key="2">
    <source>
        <dbReference type="EMBL" id="MDM8196204.1"/>
    </source>
</evidence>
<dbReference type="EMBL" id="JAUDCK010000026">
    <property type="protein sequence ID" value="MDM8196204.1"/>
    <property type="molecule type" value="Genomic_DNA"/>
</dbReference>
<evidence type="ECO:0000256" key="1">
    <source>
        <dbReference type="SAM" id="Coils"/>
    </source>
</evidence>
<sequence>MSERKYIRSATMEVITNQIKDHLVEKTTELYQQMLDQGMSEKRSIELLAFYLEMYIKDNMQTDDFSDEKWEAFLDEINPIFHVPGEYEFDVQEERSNLRHIQKQYGKLKSDVGALEEELYSLEAHFLAIHTLYKIDSRETKKIIHIVLNRLLDFKNHYTSDYTDYAHEDLLCLADGLEQMCNPYVNPQLYDYLSKFVDLKDESQFDHIFKNVFLCLTRVLVSIDTFDKEFGVNGYFRFISQFLDVRACIEDGPDFFFNDKTLEK</sequence>
<feature type="coiled-coil region" evidence="1">
    <location>
        <begin position="91"/>
        <end position="118"/>
    </location>
</feature>
<keyword evidence="1" id="KW-0175">Coiled coil</keyword>
<dbReference type="RefSeq" id="WP_289527865.1">
    <property type="nucleotide sequence ID" value="NZ_JAUDCK010000026.1"/>
</dbReference>
<keyword evidence="3" id="KW-1185">Reference proteome</keyword>
<organism evidence="2 3">
    <name type="scientific">Massilimicrobiota timonensis</name>
    <dbReference type="NCBI Taxonomy" id="1776392"/>
    <lineage>
        <taxon>Bacteria</taxon>
        <taxon>Bacillati</taxon>
        <taxon>Bacillota</taxon>
        <taxon>Erysipelotrichia</taxon>
        <taxon>Erysipelotrichales</taxon>
        <taxon>Erysipelotrichaceae</taxon>
        <taxon>Massilimicrobiota</taxon>
    </lineage>
</organism>